<accession>A0AA87DQ44</accession>
<protein>
    <submittedName>
        <fullName evidence="1">Uncharacterized protein</fullName>
    </submittedName>
</protein>
<dbReference type="Proteomes" id="UP000004773">
    <property type="component" value="Unassembled WGS sequence"/>
</dbReference>
<dbReference type="EMBL" id="ACRO01000047">
    <property type="protein sequence ID" value="EGF86050.1"/>
    <property type="molecule type" value="Genomic_DNA"/>
</dbReference>
<organism evidence="1 2">
    <name type="scientific">Gemella haemolysans M341</name>
    <dbReference type="NCBI Taxonomy" id="562981"/>
    <lineage>
        <taxon>Bacteria</taxon>
        <taxon>Bacillati</taxon>
        <taxon>Bacillota</taxon>
        <taxon>Bacilli</taxon>
        <taxon>Bacillales</taxon>
        <taxon>Gemellaceae</taxon>
        <taxon>Gemella</taxon>
    </lineage>
</organism>
<name>A0AA87DQ44_9BACL</name>
<sequence length="78" mass="8998">MLVNINEDILKLLELNDLKDTESNKELIENVVNAYMVGGIFTAIQQEASEVKEKAVKDLMDYYAKRMLLHSIKKLLEE</sequence>
<dbReference type="AlphaFoldDB" id="A0AA87DQ44"/>
<comment type="caution">
    <text evidence="1">The sequence shown here is derived from an EMBL/GenBank/DDBJ whole genome shotgun (WGS) entry which is preliminary data.</text>
</comment>
<reference evidence="1 2" key="1">
    <citation type="submission" date="2011-03" db="EMBL/GenBank/DDBJ databases">
        <title>The Genome Sequence of Gemella haemolysans M341.</title>
        <authorList>
            <consortium name="The Broad Institute Genome Sequencing Platform"/>
            <consortium name="The Broad Institute Genome Sequencing Center for Infectious Disease"/>
            <person name="Earl A."/>
            <person name="Ward D."/>
            <person name="Feldgarden M."/>
            <person name="Gevers D."/>
            <person name="Sibley C.D."/>
            <person name="Field T.R."/>
            <person name="Grinwis M."/>
            <person name="Eshaghurshan C.S."/>
            <person name="Surette M.G."/>
            <person name="Young S.K."/>
            <person name="Zeng Q."/>
            <person name="Gargeya S."/>
            <person name="Fitzgerald M."/>
            <person name="Haas B."/>
            <person name="Abouelleil A."/>
            <person name="Alvarado L."/>
            <person name="Arachchi H.M."/>
            <person name="Berlin A."/>
            <person name="Brown A."/>
            <person name="Chapman S.B."/>
            <person name="Chen Z."/>
            <person name="Dunbar C."/>
            <person name="Freedman E."/>
            <person name="Gearin G."/>
            <person name="Gellesch M."/>
            <person name="Goldberg J."/>
            <person name="Griggs A."/>
            <person name="Gujja S."/>
            <person name="Heilman E.R."/>
            <person name="Heiman D."/>
            <person name="Howarth C."/>
            <person name="Larson L."/>
            <person name="Lui A."/>
            <person name="MacDonald P.J.P."/>
            <person name="Mehta T."/>
            <person name="Montmayeur A."/>
            <person name="Murphy C."/>
            <person name="Neiman D."/>
            <person name="Pearson M."/>
            <person name="Priest M."/>
            <person name="Roberts A."/>
            <person name="Saif S."/>
            <person name="Shea T."/>
            <person name="Shenoy N."/>
            <person name="Sisk P."/>
            <person name="Stolte C."/>
            <person name="Sykes S."/>
            <person name="White J."/>
            <person name="Yandava C."/>
            <person name="Wortman J."/>
            <person name="Nusbaum C."/>
            <person name="Birren B."/>
        </authorList>
    </citation>
    <scope>NUCLEOTIDE SEQUENCE [LARGE SCALE GENOMIC DNA]</scope>
    <source>
        <strain evidence="1 2">M341</strain>
    </source>
</reference>
<proteinExistence type="predicted"/>
<gene>
    <name evidence="1" type="ORF">HMPREF0428_01852</name>
</gene>
<dbReference type="RefSeq" id="WP_003148033.1">
    <property type="nucleotide sequence ID" value="NZ_GL883586.1"/>
</dbReference>
<evidence type="ECO:0000313" key="1">
    <source>
        <dbReference type="EMBL" id="EGF86050.1"/>
    </source>
</evidence>
<evidence type="ECO:0000313" key="2">
    <source>
        <dbReference type="Proteomes" id="UP000004773"/>
    </source>
</evidence>